<dbReference type="EMBL" id="JBHSEK010000004">
    <property type="protein sequence ID" value="MFC4489790.1"/>
    <property type="molecule type" value="Genomic_DNA"/>
</dbReference>
<keyword evidence="2" id="KW-1185">Reference proteome</keyword>
<reference evidence="2" key="1">
    <citation type="journal article" date="2019" name="Int. J. Syst. Evol. Microbiol.">
        <title>The Global Catalogue of Microorganisms (GCM) 10K type strain sequencing project: providing services to taxonomists for standard genome sequencing and annotation.</title>
        <authorList>
            <consortium name="The Broad Institute Genomics Platform"/>
            <consortium name="The Broad Institute Genome Sequencing Center for Infectious Disease"/>
            <person name="Wu L."/>
            <person name="Ma J."/>
        </authorList>
    </citation>
    <scope>NUCLEOTIDE SEQUENCE [LARGE SCALE GENOMIC DNA]</scope>
    <source>
        <strain evidence="2">CGMCC 4.7608</strain>
    </source>
</reference>
<dbReference type="RefSeq" id="WP_231462424.1">
    <property type="nucleotide sequence ID" value="NZ_JAJOHW010000071.1"/>
</dbReference>
<evidence type="ECO:0000313" key="2">
    <source>
        <dbReference type="Proteomes" id="UP001595999"/>
    </source>
</evidence>
<protein>
    <submittedName>
        <fullName evidence="1">Uncharacterized protein</fullName>
    </submittedName>
</protein>
<name>A0ABV8ZR45_9NEIS</name>
<comment type="caution">
    <text evidence="1">The sequence shown here is derived from an EMBL/GenBank/DDBJ whole genome shotgun (WGS) entry which is preliminary data.</text>
</comment>
<dbReference type="Proteomes" id="UP001595999">
    <property type="component" value="Unassembled WGS sequence"/>
</dbReference>
<evidence type="ECO:0000313" key="1">
    <source>
        <dbReference type="EMBL" id="MFC4489790.1"/>
    </source>
</evidence>
<accession>A0ABV8ZR45</accession>
<organism evidence="1 2">
    <name type="scientific">Chromobacterium aquaticum</name>
    <dbReference type="NCBI Taxonomy" id="467180"/>
    <lineage>
        <taxon>Bacteria</taxon>
        <taxon>Pseudomonadati</taxon>
        <taxon>Pseudomonadota</taxon>
        <taxon>Betaproteobacteria</taxon>
        <taxon>Neisseriales</taxon>
        <taxon>Chromobacteriaceae</taxon>
        <taxon>Chromobacterium</taxon>
    </lineage>
</organism>
<gene>
    <name evidence="1" type="ORF">ACFO0R_09165</name>
</gene>
<proteinExistence type="predicted"/>
<sequence>MDKHPIPTPSISKLETADALANGLEALNLLRPLLASMRQQIAVPQPDLEQLKGLCQAASWIADEYHNYLDAMWRDEARAKATAS</sequence>